<reference evidence="2 3" key="1">
    <citation type="journal article" date="2015" name="Nature">
        <title>rRNA introns, odd ribosomes, and small enigmatic genomes across a large radiation of phyla.</title>
        <authorList>
            <person name="Brown C.T."/>
            <person name="Hug L.A."/>
            <person name="Thomas B.C."/>
            <person name="Sharon I."/>
            <person name="Castelle C.J."/>
            <person name="Singh A."/>
            <person name="Wilkins M.J."/>
            <person name="Williams K.H."/>
            <person name="Banfield J.F."/>
        </authorList>
    </citation>
    <scope>NUCLEOTIDE SEQUENCE [LARGE SCALE GENOMIC DNA]</scope>
</reference>
<dbReference type="AlphaFoldDB" id="A0A0G1CAW0"/>
<name>A0A0G1CAW0_9BACT</name>
<proteinExistence type="predicted"/>
<accession>A0A0G1CAW0</accession>
<comment type="caution">
    <text evidence="2">The sequence shown here is derived from an EMBL/GenBank/DDBJ whole genome shotgun (WGS) entry which is preliminary data.</text>
</comment>
<feature type="domain" description="Rhodanese" evidence="1">
    <location>
        <begin position="46"/>
        <end position="78"/>
    </location>
</feature>
<protein>
    <recommendedName>
        <fullName evidence="1">Rhodanese domain-containing protein</fullName>
    </recommendedName>
</protein>
<sequence>MTVSIDRRPGLLGLSEGEQIYGIGPKTYIEEGEIFVANPMSMRHLSSDHIANALKKHGYEGVRVVNGAFTREGERIESNMDTVVFTRVPEPQT</sequence>
<dbReference type="InterPro" id="IPR001763">
    <property type="entry name" value="Rhodanese-like_dom"/>
</dbReference>
<dbReference type="Proteomes" id="UP000034320">
    <property type="component" value="Unassembled WGS sequence"/>
</dbReference>
<gene>
    <name evidence="2" type="ORF">UV09_C0013G0001</name>
</gene>
<evidence type="ECO:0000313" key="3">
    <source>
        <dbReference type="Proteomes" id="UP000034320"/>
    </source>
</evidence>
<dbReference type="PROSITE" id="PS50206">
    <property type="entry name" value="RHODANESE_3"/>
    <property type="match status" value="1"/>
</dbReference>
<evidence type="ECO:0000313" key="2">
    <source>
        <dbReference type="EMBL" id="KKS46768.1"/>
    </source>
</evidence>
<evidence type="ECO:0000259" key="1">
    <source>
        <dbReference type="PROSITE" id="PS50206"/>
    </source>
</evidence>
<dbReference type="EMBL" id="LCDD01000013">
    <property type="protein sequence ID" value="KKS46768.1"/>
    <property type="molecule type" value="Genomic_DNA"/>
</dbReference>
<organism evidence="2 3">
    <name type="scientific">Candidatus Gottesmanbacteria bacterium GW2011_GWA2_42_18</name>
    <dbReference type="NCBI Taxonomy" id="1618442"/>
    <lineage>
        <taxon>Bacteria</taxon>
        <taxon>Candidatus Gottesmaniibacteriota</taxon>
    </lineage>
</organism>